<organism evidence="2 3">
    <name type="scientific">Sulfurovum zhangzhouensis</name>
    <dbReference type="NCBI Taxonomy" id="3019067"/>
    <lineage>
        <taxon>Bacteria</taxon>
        <taxon>Pseudomonadati</taxon>
        <taxon>Campylobacterota</taxon>
        <taxon>Epsilonproteobacteria</taxon>
        <taxon>Campylobacterales</taxon>
        <taxon>Sulfurovaceae</taxon>
        <taxon>Sulfurovum</taxon>
    </lineage>
</organism>
<dbReference type="EMBL" id="JAQIBD010000001">
    <property type="protein sequence ID" value="MDM5270728.1"/>
    <property type="molecule type" value="Genomic_DNA"/>
</dbReference>
<sequence>MEKLTLKAYAKRHKISIFNVMKMVREGSVQSETVLEDGKEAVYIVENKEQGKEIQSKITKYTQTPLSLEKEVELLKNEMAELRNELEALKKKL</sequence>
<gene>
    <name evidence="2" type="ORF">PGH07_00880</name>
</gene>
<comment type="caution">
    <text evidence="2">The sequence shown here is derived from an EMBL/GenBank/DDBJ whole genome shotgun (WGS) entry which is preliminary data.</text>
</comment>
<evidence type="ECO:0000313" key="3">
    <source>
        <dbReference type="Proteomes" id="UP001169069"/>
    </source>
</evidence>
<keyword evidence="3" id="KW-1185">Reference proteome</keyword>
<accession>A0ABT7QV67</accession>
<dbReference type="RefSeq" id="WP_289412004.1">
    <property type="nucleotide sequence ID" value="NZ_JAQIBD010000001.1"/>
</dbReference>
<dbReference type="Proteomes" id="UP001169069">
    <property type="component" value="Unassembled WGS sequence"/>
</dbReference>
<name>A0ABT7QV67_9BACT</name>
<feature type="coiled-coil region" evidence="1">
    <location>
        <begin position="65"/>
        <end position="92"/>
    </location>
</feature>
<evidence type="ECO:0000256" key="1">
    <source>
        <dbReference type="SAM" id="Coils"/>
    </source>
</evidence>
<proteinExistence type="predicted"/>
<keyword evidence="1" id="KW-0175">Coiled coil</keyword>
<protein>
    <submittedName>
        <fullName evidence="2">Uncharacterized protein</fullName>
    </submittedName>
</protein>
<reference evidence="2" key="1">
    <citation type="submission" date="2023-01" db="EMBL/GenBank/DDBJ databases">
        <title>Sulfurovum sp. zt1-1 genome assembly.</title>
        <authorList>
            <person name="Wang J."/>
        </authorList>
    </citation>
    <scope>NUCLEOTIDE SEQUENCE</scope>
    <source>
        <strain evidence="2">Zt1-1</strain>
    </source>
</reference>
<evidence type="ECO:0000313" key="2">
    <source>
        <dbReference type="EMBL" id="MDM5270728.1"/>
    </source>
</evidence>